<sequence length="130" mass="13877">MATAGRLAVALMLLAAPLAGAAANPLAGTWRASQGGQSVEITLSADGAFARRDRGPHGADMTITGHWTLAGSGPWLRLTIEDWAPRRACGLIGCTDIRMPRGETYRYILQGEDRLLLEDTGGRTEFRRAG</sequence>
<dbReference type="Proteomes" id="UP001138709">
    <property type="component" value="Unassembled WGS sequence"/>
</dbReference>
<keyword evidence="3" id="KW-1185">Reference proteome</keyword>
<name>A0A9X9X9W5_9PROT</name>
<evidence type="ECO:0000313" key="3">
    <source>
        <dbReference type="Proteomes" id="UP001138709"/>
    </source>
</evidence>
<keyword evidence="1" id="KW-0732">Signal</keyword>
<protein>
    <recommendedName>
        <fullName evidence="4">Alkaline proteinase inhibitor/ Outer membrane lipoprotein Omp19 domain-containing protein</fullName>
    </recommendedName>
</protein>
<accession>A0A9X9X9W5</accession>
<reference evidence="2" key="1">
    <citation type="submission" date="2020-01" db="EMBL/GenBank/DDBJ databases">
        <authorList>
            <person name="Rat A."/>
        </authorList>
    </citation>
    <scope>NUCLEOTIDE SEQUENCE</scope>
    <source>
        <strain evidence="2">LMG 31228</strain>
    </source>
</reference>
<feature type="signal peptide" evidence="1">
    <location>
        <begin position="1"/>
        <end position="21"/>
    </location>
</feature>
<organism evidence="2 3">
    <name type="scientific">Neoroseomonas eburnea</name>
    <dbReference type="NCBI Taxonomy" id="1346889"/>
    <lineage>
        <taxon>Bacteria</taxon>
        <taxon>Pseudomonadati</taxon>
        <taxon>Pseudomonadota</taxon>
        <taxon>Alphaproteobacteria</taxon>
        <taxon>Acetobacterales</taxon>
        <taxon>Acetobacteraceae</taxon>
        <taxon>Neoroseomonas</taxon>
    </lineage>
</organism>
<feature type="chain" id="PRO_5040734966" description="Alkaline proteinase inhibitor/ Outer membrane lipoprotein Omp19 domain-containing protein" evidence="1">
    <location>
        <begin position="22"/>
        <end position="130"/>
    </location>
</feature>
<reference evidence="2" key="2">
    <citation type="journal article" date="2021" name="Syst. Appl. Microbiol.">
        <title>Roseomonas hellenica sp. nov., isolated from roots of wild-growing Alkanna tinctoria.</title>
        <authorList>
            <person name="Rat A."/>
            <person name="Naranjo H.D."/>
            <person name="Lebbe L."/>
            <person name="Cnockaert M."/>
            <person name="Krigas N."/>
            <person name="Grigoriadou K."/>
            <person name="Maloupa E."/>
            <person name="Willems A."/>
        </authorList>
    </citation>
    <scope>NUCLEOTIDE SEQUENCE</scope>
    <source>
        <strain evidence="2">LMG 31228</strain>
    </source>
</reference>
<dbReference type="EMBL" id="JAAEDL010000006">
    <property type="protein sequence ID" value="MBR0680501.1"/>
    <property type="molecule type" value="Genomic_DNA"/>
</dbReference>
<proteinExistence type="predicted"/>
<gene>
    <name evidence="2" type="ORF">GXW74_08380</name>
</gene>
<dbReference type="AlphaFoldDB" id="A0A9X9X9W5"/>
<dbReference type="RefSeq" id="WP_211846022.1">
    <property type="nucleotide sequence ID" value="NZ_JAAEDL010000006.1"/>
</dbReference>
<comment type="caution">
    <text evidence="2">The sequence shown here is derived from an EMBL/GenBank/DDBJ whole genome shotgun (WGS) entry which is preliminary data.</text>
</comment>
<evidence type="ECO:0008006" key="4">
    <source>
        <dbReference type="Google" id="ProtNLM"/>
    </source>
</evidence>
<evidence type="ECO:0000313" key="2">
    <source>
        <dbReference type="EMBL" id="MBR0680501.1"/>
    </source>
</evidence>
<evidence type="ECO:0000256" key="1">
    <source>
        <dbReference type="SAM" id="SignalP"/>
    </source>
</evidence>